<dbReference type="OrthoDB" id="4369567at2759"/>
<evidence type="ECO:0000313" key="2">
    <source>
        <dbReference type="EMBL" id="KAJ5386177.1"/>
    </source>
</evidence>
<dbReference type="EMBL" id="JAPZBU010000009">
    <property type="protein sequence ID" value="KAJ5386177.1"/>
    <property type="molecule type" value="Genomic_DNA"/>
</dbReference>
<evidence type="ECO:0000256" key="1">
    <source>
        <dbReference type="SAM" id="MobiDB-lite"/>
    </source>
</evidence>
<organism evidence="2 3">
    <name type="scientific">Penicillium cosmopolitanum</name>
    <dbReference type="NCBI Taxonomy" id="1131564"/>
    <lineage>
        <taxon>Eukaryota</taxon>
        <taxon>Fungi</taxon>
        <taxon>Dikarya</taxon>
        <taxon>Ascomycota</taxon>
        <taxon>Pezizomycotina</taxon>
        <taxon>Eurotiomycetes</taxon>
        <taxon>Eurotiomycetidae</taxon>
        <taxon>Eurotiales</taxon>
        <taxon>Aspergillaceae</taxon>
        <taxon>Penicillium</taxon>
    </lineage>
</organism>
<dbReference type="GeneID" id="81372335"/>
<proteinExistence type="predicted"/>
<dbReference type="RefSeq" id="XP_056483975.1">
    <property type="nucleotide sequence ID" value="XM_056633355.1"/>
</dbReference>
<gene>
    <name evidence="2" type="ORF">N7509_008718</name>
</gene>
<dbReference type="AlphaFoldDB" id="A0A9W9VN47"/>
<evidence type="ECO:0000313" key="3">
    <source>
        <dbReference type="Proteomes" id="UP001147747"/>
    </source>
</evidence>
<accession>A0A9W9VN47</accession>
<name>A0A9W9VN47_9EURO</name>
<dbReference type="Proteomes" id="UP001147747">
    <property type="component" value="Unassembled WGS sequence"/>
</dbReference>
<feature type="compositionally biased region" description="Polar residues" evidence="1">
    <location>
        <begin position="272"/>
        <end position="301"/>
    </location>
</feature>
<keyword evidence="3" id="KW-1185">Reference proteome</keyword>
<feature type="region of interest" description="Disordered" evidence="1">
    <location>
        <begin position="251"/>
        <end position="303"/>
    </location>
</feature>
<comment type="caution">
    <text evidence="2">The sequence shown here is derived from an EMBL/GenBank/DDBJ whole genome shotgun (WGS) entry which is preliminary data.</text>
</comment>
<sequence length="814" mass="90262">MSSSTSLRRRDRAARYRMDHQGVPSAVHGYVDNPVLQHPPTYPGPQNAPGYYYPNPYPAYPYQPQNPYPVPGRPPYDGRGNGYPYPCYHSYQPSPHYSASTPVPYPPAPNAPGYYQGTSFTPGFNSSSGYYFQPSPVYQQNQFQYPAEMPAMPSYEAYPNMRVEGHNSRISEANFPQLLHPFVPPPRPFPQSRPLVATVAPFQPSLAQKTPVIEKQNPLRSEDSSSQIPSHVEPVQAVRLTMEDFPALPKSQASAAPLKEKHATKVMEASGQGKTVATSMSEGSNVSLSSQDTPAMDTSSHPIKPKQVGAISRVKAIPINDTTTVQAITATNPSASDSGSGSREGPIEPTALADDGILFAGPERSETGLSLQPATHRPVPYRVSAASEISNTGYAPSHATPAAVRAPPGIECSDERRLRNIIVMEFEAEFMDHFTADRVEQWTEMRQHESIENENTSNGGLHRDVEFWRMAPGTNLYGSGPFNPASPSRTFDIEKEYNHILWDPSHRFWDTPSNSRMSPTRILAGDPQTQQLVSVFEIACKRLWSYADGYSNFQRPSVFPPTGHRYVEGRIPHHQANFVDLRGIPDWNIAEVRDNPQVHQDFRNNACHVPYMGPQGANCPPPYGESLRAKIPRMDMATPFHSSHNLDHHLQSFSAAPRNSAQIQRGTNSPSSFWDSDDYPAPRSLLCSDISVQSHYPAYPDMHNNQITQQSINSVENLASYYDFVEGPSRAEPPRIMIEAWEPDQTPRPSFASCVISPRSFGSRDCMDIIADSIPEERPSRPPYAAARGIALARYGTQAPDGSPSPLPRSRNRR</sequence>
<reference evidence="2" key="1">
    <citation type="submission" date="2022-12" db="EMBL/GenBank/DDBJ databases">
        <authorList>
            <person name="Petersen C."/>
        </authorList>
    </citation>
    <scope>NUCLEOTIDE SEQUENCE</scope>
    <source>
        <strain evidence="2">IBT 29677</strain>
    </source>
</reference>
<feature type="region of interest" description="Disordered" evidence="1">
    <location>
        <begin position="774"/>
        <end position="814"/>
    </location>
</feature>
<protein>
    <submittedName>
        <fullName evidence="2">Uncharacterized protein</fullName>
    </submittedName>
</protein>
<reference evidence="2" key="2">
    <citation type="journal article" date="2023" name="IMA Fungus">
        <title>Comparative genomic study of the Penicillium genus elucidates a diverse pangenome and 15 lateral gene transfer events.</title>
        <authorList>
            <person name="Petersen C."/>
            <person name="Sorensen T."/>
            <person name="Nielsen M.R."/>
            <person name="Sondergaard T.E."/>
            <person name="Sorensen J.L."/>
            <person name="Fitzpatrick D.A."/>
            <person name="Frisvad J.C."/>
            <person name="Nielsen K.L."/>
        </authorList>
    </citation>
    <scope>NUCLEOTIDE SEQUENCE</scope>
    <source>
        <strain evidence="2">IBT 29677</strain>
    </source>
</reference>